<feature type="compositionally biased region" description="Polar residues" evidence="1">
    <location>
        <begin position="25"/>
        <end position="35"/>
    </location>
</feature>
<dbReference type="Gramene" id="RZC62602">
    <property type="protein sequence ID" value="RZC62602"/>
    <property type="gene ID" value="C5167_024364"/>
</dbReference>
<dbReference type="EMBL" id="CM010719">
    <property type="protein sequence ID" value="RZC62602.1"/>
    <property type="molecule type" value="Genomic_DNA"/>
</dbReference>
<name>A0A4Y7JRE7_PAPSO</name>
<proteinExistence type="predicted"/>
<evidence type="ECO:0000313" key="3">
    <source>
        <dbReference type="Proteomes" id="UP000316621"/>
    </source>
</evidence>
<protein>
    <submittedName>
        <fullName evidence="2">Uncharacterized protein</fullName>
    </submittedName>
</protein>
<feature type="region of interest" description="Disordered" evidence="1">
    <location>
        <begin position="1"/>
        <end position="36"/>
    </location>
</feature>
<accession>A0A4Y7JRE7</accession>
<dbReference type="AlphaFoldDB" id="A0A4Y7JRE7"/>
<sequence>MPRTRRSSSSQDLPSDDDEADNERSQWQQIPTNDTMAHCPFKHFDEFQDGYNGRGYAKTSILRHIKDHHCLLRIG</sequence>
<reference evidence="2 3" key="1">
    <citation type="journal article" date="2018" name="Science">
        <title>The opium poppy genome and morphinan production.</title>
        <authorList>
            <person name="Guo L."/>
            <person name="Winzer T."/>
            <person name="Yang X."/>
            <person name="Li Y."/>
            <person name="Ning Z."/>
            <person name="He Z."/>
            <person name="Teodor R."/>
            <person name="Lu Y."/>
            <person name="Bowser T.A."/>
            <person name="Graham I.A."/>
            <person name="Ye K."/>
        </authorList>
    </citation>
    <scope>NUCLEOTIDE SEQUENCE [LARGE SCALE GENOMIC DNA]</scope>
    <source>
        <strain evidence="3">cv. HN1</strain>
        <tissue evidence="2">Leaves</tissue>
    </source>
</reference>
<dbReference type="Proteomes" id="UP000316621">
    <property type="component" value="Chromosome 5"/>
</dbReference>
<evidence type="ECO:0000313" key="2">
    <source>
        <dbReference type="EMBL" id="RZC62602.1"/>
    </source>
</evidence>
<organism evidence="2 3">
    <name type="scientific">Papaver somniferum</name>
    <name type="common">Opium poppy</name>
    <dbReference type="NCBI Taxonomy" id="3469"/>
    <lineage>
        <taxon>Eukaryota</taxon>
        <taxon>Viridiplantae</taxon>
        <taxon>Streptophyta</taxon>
        <taxon>Embryophyta</taxon>
        <taxon>Tracheophyta</taxon>
        <taxon>Spermatophyta</taxon>
        <taxon>Magnoliopsida</taxon>
        <taxon>Ranunculales</taxon>
        <taxon>Papaveraceae</taxon>
        <taxon>Papaveroideae</taxon>
        <taxon>Papaver</taxon>
    </lineage>
</organism>
<evidence type="ECO:0000256" key="1">
    <source>
        <dbReference type="SAM" id="MobiDB-lite"/>
    </source>
</evidence>
<gene>
    <name evidence="2" type="ORF">C5167_024364</name>
</gene>
<keyword evidence="3" id="KW-1185">Reference proteome</keyword>